<dbReference type="Proteomes" id="UP000241769">
    <property type="component" value="Unassembled WGS sequence"/>
</dbReference>
<evidence type="ECO:0000313" key="3">
    <source>
        <dbReference type="Proteomes" id="UP000241769"/>
    </source>
</evidence>
<feature type="region of interest" description="Disordered" evidence="1">
    <location>
        <begin position="250"/>
        <end position="294"/>
    </location>
</feature>
<dbReference type="EMBL" id="MDYQ01000100">
    <property type="protein sequence ID" value="PRP82614.1"/>
    <property type="molecule type" value="Genomic_DNA"/>
</dbReference>
<reference evidence="2 3" key="1">
    <citation type="journal article" date="2018" name="Genome Biol. Evol.">
        <title>Multiple Roots of Fruiting Body Formation in Amoebozoa.</title>
        <authorList>
            <person name="Hillmann F."/>
            <person name="Forbes G."/>
            <person name="Novohradska S."/>
            <person name="Ferling I."/>
            <person name="Riege K."/>
            <person name="Groth M."/>
            <person name="Westermann M."/>
            <person name="Marz M."/>
            <person name="Spaller T."/>
            <person name="Winckler T."/>
            <person name="Schaap P."/>
            <person name="Glockner G."/>
        </authorList>
    </citation>
    <scope>NUCLEOTIDE SEQUENCE [LARGE SCALE GENOMIC DNA]</scope>
    <source>
        <strain evidence="2 3">Jena</strain>
    </source>
</reference>
<gene>
    <name evidence="2" type="ORF">PROFUN_04919</name>
</gene>
<accession>A0A2P6NF77</accession>
<evidence type="ECO:0000313" key="2">
    <source>
        <dbReference type="EMBL" id="PRP82614.1"/>
    </source>
</evidence>
<name>A0A2P6NF77_9EUKA</name>
<sequence>MSFSLPAGTSKGGFVVHYDTTRFVNVKNLKVMKTTPLDNINALFKKDMKAQLLLLLLALTCALSKTLLVNTYQGNSTSTACRQNNTVSSARVYPINRCITETLPNGTVTSSVYFLNSTGGFEARNYNASTCTGNFEIDLSITFVLNQCTVAPDTGGNACYLANLSTNYTRVPDANDTVSLTYEGPGCTGAAYQTITYYDGDVVPACDALNLNSSCTTTITSDGRSDLRTVCGNSSYVSFPSFAESFPPANTAATTTTTNSGSTSGGSTNSGSTNSGSTSTGTTQSGKTSSSTTNGASAATFASVVVALSAAFTILF</sequence>
<keyword evidence="3" id="KW-1185">Reference proteome</keyword>
<dbReference type="AlphaFoldDB" id="A0A2P6NF77"/>
<comment type="caution">
    <text evidence="2">The sequence shown here is derived from an EMBL/GenBank/DDBJ whole genome shotgun (WGS) entry which is preliminary data.</text>
</comment>
<protein>
    <submittedName>
        <fullName evidence="2">Uncharacterized protein</fullName>
    </submittedName>
</protein>
<evidence type="ECO:0000256" key="1">
    <source>
        <dbReference type="SAM" id="MobiDB-lite"/>
    </source>
</evidence>
<organism evidence="2 3">
    <name type="scientific">Planoprotostelium fungivorum</name>
    <dbReference type="NCBI Taxonomy" id="1890364"/>
    <lineage>
        <taxon>Eukaryota</taxon>
        <taxon>Amoebozoa</taxon>
        <taxon>Evosea</taxon>
        <taxon>Variosea</taxon>
        <taxon>Cavosteliida</taxon>
        <taxon>Cavosteliaceae</taxon>
        <taxon>Planoprotostelium</taxon>
    </lineage>
</organism>
<proteinExistence type="predicted"/>
<dbReference type="InParanoid" id="A0A2P6NF77"/>